<dbReference type="OrthoDB" id="296187at2759"/>
<dbReference type="PANTHER" id="PTHR21500:SF0">
    <property type="entry name" value="TUBULIN-SPECIFIC CHAPERONE A"/>
    <property type="match status" value="1"/>
</dbReference>
<comment type="similarity">
    <text evidence="1 3">Belongs to the TBCA family.</text>
</comment>
<sequence>MPPPTQLSIKTSSVLRLIKEEASYLAETIQQRDAVEKLELAGADEYDLRQPRQVLEQTIVMAPAVRKQLHAALGVLSEALVCSFS</sequence>
<evidence type="ECO:0000313" key="5">
    <source>
        <dbReference type="Proteomes" id="UP000246991"/>
    </source>
</evidence>
<dbReference type="AlphaFoldDB" id="A0A317SPS1"/>
<dbReference type="SUPFAM" id="SSF46988">
    <property type="entry name" value="Tubulin chaperone cofactor A"/>
    <property type="match status" value="1"/>
</dbReference>
<dbReference type="PANTHER" id="PTHR21500">
    <property type="entry name" value="TUBULIN-SPECIFIC CHAPERONE A"/>
    <property type="match status" value="1"/>
</dbReference>
<organism evidence="4 5">
    <name type="scientific">Tuber magnatum</name>
    <name type="common">white Piedmont truffle</name>
    <dbReference type="NCBI Taxonomy" id="42249"/>
    <lineage>
        <taxon>Eukaryota</taxon>
        <taxon>Fungi</taxon>
        <taxon>Dikarya</taxon>
        <taxon>Ascomycota</taxon>
        <taxon>Pezizomycotina</taxon>
        <taxon>Pezizomycetes</taxon>
        <taxon>Pezizales</taxon>
        <taxon>Tuberaceae</taxon>
        <taxon>Tuber</taxon>
    </lineage>
</organism>
<protein>
    <recommendedName>
        <fullName evidence="3">Tubulin-specific chaperone A</fullName>
    </recommendedName>
</protein>
<keyword evidence="3" id="KW-0493">Microtubule</keyword>
<dbReference type="Gene3D" id="1.20.58.90">
    <property type="match status" value="1"/>
</dbReference>
<evidence type="ECO:0000256" key="1">
    <source>
        <dbReference type="ARBA" id="ARBA00006806"/>
    </source>
</evidence>
<reference evidence="4 5" key="1">
    <citation type="submission" date="2018-03" db="EMBL/GenBank/DDBJ databases">
        <title>Genomes of Pezizomycetes fungi and the evolution of truffles.</title>
        <authorList>
            <person name="Murat C."/>
            <person name="Payen T."/>
            <person name="Noel B."/>
            <person name="Kuo A."/>
            <person name="Martin F.M."/>
        </authorList>
    </citation>
    <scope>NUCLEOTIDE SEQUENCE [LARGE SCALE GENOMIC DNA]</scope>
    <source>
        <strain evidence="4">091103-1</strain>
    </source>
</reference>
<dbReference type="GO" id="GO:0005874">
    <property type="term" value="C:microtubule"/>
    <property type="evidence" value="ECO:0007669"/>
    <property type="project" value="UniProtKB-KW"/>
</dbReference>
<dbReference type="GO" id="GO:0048487">
    <property type="term" value="F:beta-tubulin binding"/>
    <property type="evidence" value="ECO:0007669"/>
    <property type="project" value="InterPro"/>
</dbReference>
<evidence type="ECO:0000256" key="3">
    <source>
        <dbReference type="RuleBase" id="RU364030"/>
    </source>
</evidence>
<comment type="subunit">
    <text evidence="3">Supercomplex made of cofactors A to E. Cofactors A and D function by capturing and stabilizing tubulin in a quasi-native conformation. Cofactor E binds to the cofactor D-tubulin complex; interaction with cofactor C then causes the release of tubulin polypeptides that are committed to the native state.</text>
</comment>
<accession>A0A317SPS1</accession>
<evidence type="ECO:0000256" key="2">
    <source>
        <dbReference type="ARBA" id="ARBA00023186"/>
    </source>
</evidence>
<keyword evidence="3" id="KW-0963">Cytoplasm</keyword>
<dbReference type="Proteomes" id="UP000246991">
    <property type="component" value="Unassembled WGS sequence"/>
</dbReference>
<evidence type="ECO:0000313" key="4">
    <source>
        <dbReference type="EMBL" id="PWW75151.1"/>
    </source>
</evidence>
<gene>
    <name evidence="4" type="ORF">C7212DRAFT_296588</name>
</gene>
<proteinExistence type="inferred from homology"/>
<dbReference type="Pfam" id="PF02970">
    <property type="entry name" value="TBCA"/>
    <property type="match status" value="1"/>
</dbReference>
<keyword evidence="5" id="KW-1185">Reference proteome</keyword>
<comment type="subcellular location">
    <subcellularLocation>
        <location evidence="3">Cytoplasm</location>
        <location evidence="3">Cytoskeleton</location>
    </subcellularLocation>
</comment>
<name>A0A317SPS1_9PEZI</name>
<dbReference type="GO" id="GO:0007021">
    <property type="term" value="P:tubulin complex assembly"/>
    <property type="evidence" value="ECO:0007669"/>
    <property type="project" value="UniProtKB-UniRule"/>
</dbReference>
<keyword evidence="3" id="KW-0206">Cytoskeleton</keyword>
<dbReference type="InterPro" id="IPR036126">
    <property type="entry name" value="TBCA_sf"/>
</dbReference>
<dbReference type="GO" id="GO:0005829">
    <property type="term" value="C:cytosol"/>
    <property type="evidence" value="ECO:0007669"/>
    <property type="project" value="TreeGrafter"/>
</dbReference>
<comment type="caution">
    <text evidence="4">The sequence shown here is derived from an EMBL/GenBank/DDBJ whole genome shotgun (WGS) entry which is preliminary data.</text>
</comment>
<dbReference type="STRING" id="42249.A0A317SPS1"/>
<dbReference type="EMBL" id="PYWC01000051">
    <property type="protein sequence ID" value="PWW75151.1"/>
    <property type="molecule type" value="Genomic_DNA"/>
</dbReference>
<dbReference type="GO" id="GO:0007023">
    <property type="term" value="P:post-chaperonin tubulin folding pathway"/>
    <property type="evidence" value="ECO:0007669"/>
    <property type="project" value="UniProtKB-UniRule"/>
</dbReference>
<dbReference type="InterPro" id="IPR004226">
    <property type="entry name" value="TBCA"/>
</dbReference>
<keyword evidence="2 3" id="KW-0143">Chaperone</keyword>